<name>A0AAN9M4U6_PHACN</name>
<accession>A0AAN9M4U6</accession>
<dbReference type="EMBL" id="JAYMYR010000008">
    <property type="protein sequence ID" value="KAK7347877.1"/>
    <property type="molecule type" value="Genomic_DNA"/>
</dbReference>
<dbReference type="AlphaFoldDB" id="A0AAN9M4U6"/>
<feature type="region of interest" description="Disordered" evidence="3">
    <location>
        <begin position="89"/>
        <end position="133"/>
    </location>
</feature>
<gene>
    <name evidence="4" type="ORF">VNO80_22416</name>
</gene>
<feature type="compositionally biased region" description="Low complexity" evidence="3">
    <location>
        <begin position="95"/>
        <end position="108"/>
    </location>
</feature>
<dbReference type="InterPro" id="IPR051992">
    <property type="entry name" value="OxStress_Response_Reg"/>
</dbReference>
<comment type="caution">
    <text evidence="4">The sequence shown here is derived from an EMBL/GenBank/DDBJ whole genome shotgun (WGS) entry which is preliminary data.</text>
</comment>
<dbReference type="PANTHER" id="PTHR33172">
    <property type="entry name" value="OS08G0516900 PROTEIN"/>
    <property type="match status" value="1"/>
</dbReference>
<evidence type="ECO:0000256" key="1">
    <source>
        <dbReference type="ARBA" id="ARBA00004123"/>
    </source>
</evidence>
<evidence type="ECO:0000256" key="3">
    <source>
        <dbReference type="SAM" id="MobiDB-lite"/>
    </source>
</evidence>
<keyword evidence="5" id="KW-1185">Reference proteome</keyword>
<protein>
    <submittedName>
        <fullName evidence="4">Uncharacterized protein</fullName>
    </submittedName>
</protein>
<comment type="subcellular location">
    <subcellularLocation>
        <location evidence="1">Nucleus</location>
    </subcellularLocation>
</comment>
<feature type="compositionally biased region" description="Polar residues" evidence="3">
    <location>
        <begin position="247"/>
        <end position="264"/>
    </location>
</feature>
<dbReference type="GO" id="GO:0006950">
    <property type="term" value="P:response to stress"/>
    <property type="evidence" value="ECO:0007669"/>
    <property type="project" value="UniProtKB-ARBA"/>
</dbReference>
<sequence length="290" mass="31171">MKWWVQWTMEKKSDTHVHTPGIYIFIPHNSSHASLCCCLLCLSFHFTPNHSSQVSAKTMPFALQTNGGVSVGLSSFTHCVAICDRDFPADDSDSSSDSSIGRNSISSDDSSDREDAAEVEVQSSFKGPLDTMNDLEGDLPVKKGISKFYSGKSKSFTSLADAAAASSMEEIVKPEDPYAKKRKNLIARNASIERSRSCAGNIGGISKRPSNISRGTSCLNLDGSEEGTSSSSISPPFPLPPLHPRANNRSSLPQPSSATRSSPWRSYSWSDLNAIAEAHDMSGLAICSGN</sequence>
<dbReference type="PANTHER" id="PTHR33172:SF96">
    <property type="entry name" value="PROTEIN OXIDATIVE STRESS 3 LIKE 3"/>
    <property type="match status" value="1"/>
</dbReference>
<reference evidence="4 5" key="1">
    <citation type="submission" date="2024-01" db="EMBL/GenBank/DDBJ databases">
        <title>The genomes of 5 underutilized Papilionoideae crops provide insights into root nodulation and disease resistanc.</title>
        <authorList>
            <person name="Jiang F."/>
        </authorList>
    </citation>
    <scope>NUCLEOTIDE SEQUENCE [LARGE SCALE GENOMIC DNA]</scope>
    <source>
        <strain evidence="4">JINMINGXINNONG_FW02</strain>
        <tissue evidence="4">Leaves</tissue>
    </source>
</reference>
<dbReference type="GO" id="GO:0005634">
    <property type="term" value="C:nucleus"/>
    <property type="evidence" value="ECO:0007669"/>
    <property type="project" value="UniProtKB-SubCell"/>
</dbReference>
<dbReference type="Proteomes" id="UP001374584">
    <property type="component" value="Unassembled WGS sequence"/>
</dbReference>
<proteinExistence type="predicted"/>
<evidence type="ECO:0000256" key="2">
    <source>
        <dbReference type="ARBA" id="ARBA00023242"/>
    </source>
</evidence>
<feature type="compositionally biased region" description="Acidic residues" evidence="3">
    <location>
        <begin position="109"/>
        <end position="118"/>
    </location>
</feature>
<feature type="region of interest" description="Disordered" evidence="3">
    <location>
        <begin position="213"/>
        <end position="264"/>
    </location>
</feature>
<keyword evidence="2" id="KW-0539">Nucleus</keyword>
<evidence type="ECO:0000313" key="4">
    <source>
        <dbReference type="EMBL" id="KAK7347877.1"/>
    </source>
</evidence>
<evidence type="ECO:0000313" key="5">
    <source>
        <dbReference type="Proteomes" id="UP001374584"/>
    </source>
</evidence>
<organism evidence="4 5">
    <name type="scientific">Phaseolus coccineus</name>
    <name type="common">Scarlet runner bean</name>
    <name type="synonym">Phaseolus multiflorus</name>
    <dbReference type="NCBI Taxonomy" id="3886"/>
    <lineage>
        <taxon>Eukaryota</taxon>
        <taxon>Viridiplantae</taxon>
        <taxon>Streptophyta</taxon>
        <taxon>Embryophyta</taxon>
        <taxon>Tracheophyta</taxon>
        <taxon>Spermatophyta</taxon>
        <taxon>Magnoliopsida</taxon>
        <taxon>eudicotyledons</taxon>
        <taxon>Gunneridae</taxon>
        <taxon>Pentapetalae</taxon>
        <taxon>rosids</taxon>
        <taxon>fabids</taxon>
        <taxon>Fabales</taxon>
        <taxon>Fabaceae</taxon>
        <taxon>Papilionoideae</taxon>
        <taxon>50 kb inversion clade</taxon>
        <taxon>NPAAA clade</taxon>
        <taxon>indigoferoid/millettioid clade</taxon>
        <taxon>Phaseoleae</taxon>
        <taxon>Phaseolus</taxon>
    </lineage>
</organism>